<keyword evidence="5" id="KW-0539">Nucleus</keyword>
<evidence type="ECO:0000256" key="2">
    <source>
        <dbReference type="ARBA" id="ARBA00008402"/>
    </source>
</evidence>
<reference evidence="8" key="1">
    <citation type="submission" date="2013-07" db="EMBL/GenBank/DDBJ databases">
        <authorList>
            <person name="Geib S."/>
        </authorList>
    </citation>
    <scope>NUCLEOTIDE SEQUENCE</scope>
</reference>
<dbReference type="EMBL" id="GAMC01012196">
    <property type="protein sequence ID" value="JAB94359.1"/>
    <property type="molecule type" value="mRNA"/>
</dbReference>
<dbReference type="OrthoDB" id="5587616at2759"/>
<dbReference type="Gene3D" id="1.25.40.10">
    <property type="entry name" value="Tetratricopeptide repeat domain"/>
    <property type="match status" value="1"/>
</dbReference>
<dbReference type="EMBL" id="GAMC01012194">
    <property type="protein sequence ID" value="JAB94361.1"/>
    <property type="molecule type" value="mRNA"/>
</dbReference>
<dbReference type="GO" id="GO:0042393">
    <property type="term" value="F:histone binding"/>
    <property type="evidence" value="ECO:0007669"/>
    <property type="project" value="TreeGrafter"/>
</dbReference>
<feature type="compositionally biased region" description="Low complexity" evidence="7">
    <location>
        <begin position="427"/>
        <end position="444"/>
    </location>
</feature>
<dbReference type="PANTHER" id="PTHR15081:SF1">
    <property type="entry name" value="NUCLEAR AUTOANTIGENIC SPERM PROTEIN"/>
    <property type="match status" value="1"/>
</dbReference>
<keyword evidence="3" id="KW-0677">Repeat</keyword>
<sequence>MSTEEQTSVVETNEVEVSKSIETPIVDPKDVEIAKASQITAEASSTDDKVGDVVIEQERAMKELDAKELYCNGSRNFLVKNYSEAADQLSQVCAIYEELYGELSDELGMPYLLYAKSLIALALDENKVIDVPDEEELEDDADDDDEDEAADVEGENAPTNSSSTNGSAAVNTCSNGSATNVKLDAIKEKSDTEGDEKEVSKKSDETEAESTTKTAVEKNETAAVISSTVLDDEKPSTSNGDAATGEDGEEEENDAASNLQLAWEILELADKIFLRQGSEGVSNLAEVRTELANIEFENNLPEAAREDYVKALKIYVELPSKYRRAMAEIHYKIGLTYLMQQLNKEGAESLKEACKLIDDEIKELEASEEELSEKQKSKIQDMEETKQEIWAKIAEIEDTQAQNIAEVRAALDSYIKPIRSTEENNEAAGSSASSGAGASSSSSAKPTDISHLIKRKKPADNGADAEMSASPAKRPAL</sequence>
<comment type="similarity">
    <text evidence="2">Belongs to the NASP family.</text>
</comment>
<dbReference type="SMART" id="SM00028">
    <property type="entry name" value="TPR"/>
    <property type="match status" value="2"/>
</dbReference>
<evidence type="ECO:0000313" key="8">
    <source>
        <dbReference type="EMBL" id="JAB94360.1"/>
    </source>
</evidence>
<keyword evidence="4" id="KW-0802">TPR repeat</keyword>
<dbReference type="EMBL" id="GAMC01012195">
    <property type="protein sequence ID" value="JAB94360.1"/>
    <property type="molecule type" value="mRNA"/>
</dbReference>
<evidence type="ECO:0000256" key="1">
    <source>
        <dbReference type="ARBA" id="ARBA00004123"/>
    </source>
</evidence>
<feature type="coiled-coil region" evidence="6">
    <location>
        <begin position="347"/>
        <end position="402"/>
    </location>
</feature>
<dbReference type="SUPFAM" id="SSF48452">
    <property type="entry name" value="TPR-like"/>
    <property type="match status" value="1"/>
</dbReference>
<dbReference type="InterPro" id="IPR011990">
    <property type="entry name" value="TPR-like_helical_dom_sf"/>
</dbReference>
<feature type="region of interest" description="Disordered" evidence="7">
    <location>
        <begin position="422"/>
        <end position="477"/>
    </location>
</feature>
<evidence type="ECO:0000256" key="5">
    <source>
        <dbReference type="ARBA" id="ARBA00023242"/>
    </source>
</evidence>
<dbReference type="KEGG" id="ccat:101453304"/>
<dbReference type="GO" id="GO:0034080">
    <property type="term" value="P:CENP-A containing chromatin assembly"/>
    <property type="evidence" value="ECO:0007669"/>
    <property type="project" value="TreeGrafter"/>
</dbReference>
<evidence type="ECO:0000256" key="6">
    <source>
        <dbReference type="SAM" id="Coils"/>
    </source>
</evidence>
<dbReference type="CTD" id="4678"/>
<feature type="region of interest" description="Disordered" evidence="7">
    <location>
        <begin position="135"/>
        <end position="256"/>
    </location>
</feature>
<gene>
    <name evidence="8" type="primary">NASP</name>
</gene>
<proteinExistence type="evidence at transcript level"/>
<dbReference type="GeneID" id="101453304"/>
<feature type="compositionally biased region" description="Acidic residues" evidence="7">
    <location>
        <begin position="135"/>
        <end position="154"/>
    </location>
</feature>
<dbReference type="GO" id="GO:0005654">
    <property type="term" value="C:nucleoplasm"/>
    <property type="evidence" value="ECO:0007669"/>
    <property type="project" value="TreeGrafter"/>
</dbReference>
<organism evidence="8">
    <name type="scientific">Ceratitis capitata</name>
    <name type="common">Mediterranean fruit fly</name>
    <name type="synonym">Tephritis capitata</name>
    <dbReference type="NCBI Taxonomy" id="7213"/>
    <lineage>
        <taxon>Eukaryota</taxon>
        <taxon>Metazoa</taxon>
        <taxon>Ecdysozoa</taxon>
        <taxon>Arthropoda</taxon>
        <taxon>Hexapoda</taxon>
        <taxon>Insecta</taxon>
        <taxon>Pterygota</taxon>
        <taxon>Neoptera</taxon>
        <taxon>Endopterygota</taxon>
        <taxon>Diptera</taxon>
        <taxon>Brachycera</taxon>
        <taxon>Muscomorpha</taxon>
        <taxon>Tephritoidea</taxon>
        <taxon>Tephritidae</taxon>
        <taxon>Ceratitis</taxon>
        <taxon>Ceratitis</taxon>
    </lineage>
</organism>
<name>W8AZV4_CERCA</name>
<dbReference type="GO" id="GO:0006335">
    <property type="term" value="P:DNA replication-dependent chromatin assembly"/>
    <property type="evidence" value="ECO:0007669"/>
    <property type="project" value="TreeGrafter"/>
</dbReference>
<accession>W8AZV4</accession>
<reference evidence="8" key="2">
    <citation type="journal article" date="2014" name="BMC Genomics">
        <title>A genomic perspective to assessing quality of mass-reared SIT flies used in Mediterranean fruit fly (Ceratitis capitata) eradication in California.</title>
        <authorList>
            <person name="Calla B."/>
            <person name="Hall B."/>
            <person name="Hou S."/>
            <person name="Geib S.M."/>
        </authorList>
    </citation>
    <scope>NUCLEOTIDE SEQUENCE</scope>
</reference>
<feature type="compositionally biased region" description="Polar residues" evidence="7">
    <location>
        <begin position="157"/>
        <end position="180"/>
    </location>
</feature>
<evidence type="ECO:0000256" key="4">
    <source>
        <dbReference type="ARBA" id="ARBA00022803"/>
    </source>
</evidence>
<evidence type="ECO:0000256" key="7">
    <source>
        <dbReference type="SAM" id="MobiDB-lite"/>
    </source>
</evidence>
<dbReference type="PANTHER" id="PTHR15081">
    <property type="entry name" value="NUCLEAR AUTOANTIGENIC SPERM PROTEIN NASP -RELATED"/>
    <property type="match status" value="1"/>
</dbReference>
<keyword evidence="6" id="KW-0175">Coiled coil</keyword>
<comment type="subcellular location">
    <subcellularLocation>
        <location evidence="1">Nucleus</location>
    </subcellularLocation>
</comment>
<evidence type="ECO:0000256" key="3">
    <source>
        <dbReference type="ARBA" id="ARBA00022737"/>
    </source>
</evidence>
<dbReference type="AlphaFoldDB" id="W8AZV4"/>
<dbReference type="InterPro" id="IPR051730">
    <property type="entry name" value="NASP-like"/>
</dbReference>
<feature type="compositionally biased region" description="Basic and acidic residues" evidence="7">
    <location>
        <begin position="184"/>
        <end position="205"/>
    </location>
</feature>
<protein>
    <submittedName>
        <fullName evidence="8">Protein NASP</fullName>
    </submittedName>
</protein>
<feature type="compositionally biased region" description="Acidic residues" evidence="7">
    <location>
        <begin position="244"/>
        <end position="254"/>
    </location>
</feature>
<dbReference type="InterPro" id="IPR019734">
    <property type="entry name" value="TPR_rpt"/>
</dbReference>